<dbReference type="InterPro" id="IPR052194">
    <property type="entry name" value="MESH1"/>
</dbReference>
<dbReference type="Gene3D" id="1.10.3210.10">
    <property type="entry name" value="Hypothetical protein af1432"/>
    <property type="match status" value="1"/>
</dbReference>
<gene>
    <name evidence="2" type="ORF">DAQ1742_00570</name>
</gene>
<organism evidence="2 3">
    <name type="scientific">Dickeya aquatica</name>
    <dbReference type="NCBI Taxonomy" id="1401087"/>
    <lineage>
        <taxon>Bacteria</taxon>
        <taxon>Pseudomonadati</taxon>
        <taxon>Pseudomonadota</taxon>
        <taxon>Gammaproteobacteria</taxon>
        <taxon>Enterobacterales</taxon>
        <taxon>Pectobacteriaceae</taxon>
        <taxon>Dickeya</taxon>
    </lineage>
</organism>
<keyword evidence="3" id="KW-1185">Reference proteome</keyword>
<evidence type="ECO:0000313" key="2">
    <source>
        <dbReference type="EMBL" id="SLM61662.1"/>
    </source>
</evidence>
<accession>A0A375A6E0</accession>
<reference evidence="2 3" key="1">
    <citation type="submission" date="2016-09" db="EMBL/GenBank/DDBJ databases">
        <authorList>
            <person name="Reverchon S."/>
            <person name="Nasser W."/>
            <person name="Leonard S."/>
            <person name="Brochier C."/>
            <person name="Duprey A."/>
        </authorList>
    </citation>
    <scope>NUCLEOTIDE SEQUENCE [LARGE SCALE GENOMIC DNA]</scope>
    <source>
        <strain evidence="2 3">174/2</strain>
    </source>
</reference>
<dbReference type="PANTHER" id="PTHR46246">
    <property type="entry name" value="GUANOSINE-3',5'-BIS(DIPHOSPHATE) 3'-PYROPHOSPHOHYDROLASE MESH1"/>
    <property type="match status" value="1"/>
</dbReference>
<dbReference type="RefSeq" id="WP_035339609.1">
    <property type="nucleotide sequence ID" value="NZ_LT615367.1"/>
</dbReference>
<dbReference type="SMART" id="SM00471">
    <property type="entry name" value="HDc"/>
    <property type="match status" value="1"/>
</dbReference>
<dbReference type="KEGG" id="daq:DAQ1742_00570"/>
<dbReference type="AlphaFoldDB" id="A0A375A6E0"/>
<evidence type="ECO:0000259" key="1">
    <source>
        <dbReference type="SMART" id="SM00471"/>
    </source>
</evidence>
<protein>
    <submittedName>
        <fullName evidence="2">Metal dependent phosphohydrolase</fullName>
    </submittedName>
</protein>
<proteinExistence type="predicted"/>
<evidence type="ECO:0000313" key="3">
    <source>
        <dbReference type="Proteomes" id="UP000294820"/>
    </source>
</evidence>
<feature type="domain" description="HD/PDEase" evidence="1">
    <location>
        <begin position="25"/>
        <end position="135"/>
    </location>
</feature>
<dbReference type="SUPFAM" id="SSF109604">
    <property type="entry name" value="HD-domain/PDEase-like"/>
    <property type="match status" value="1"/>
</dbReference>
<name>A0A375A6E0_9GAMM</name>
<dbReference type="Proteomes" id="UP000294820">
    <property type="component" value="Chromosome 1"/>
</dbReference>
<dbReference type="GO" id="GO:0008893">
    <property type="term" value="F:guanosine-3',5'-bis(diphosphate) 3'-diphosphatase activity"/>
    <property type="evidence" value="ECO:0007669"/>
    <property type="project" value="TreeGrafter"/>
</dbReference>
<dbReference type="Pfam" id="PF13328">
    <property type="entry name" value="HD_4"/>
    <property type="match status" value="1"/>
</dbReference>
<sequence length="208" mass="23434">MTLTEQARIFATEAHAACGQKRKYTGEPYIVHPQAVVAQLMSIGPSPEMIAAAWLHDTVEDTAVTLADIDTAFGPQVASYVEMLTDVLTRSTGGERIHRKNTNLLHSAQACPQAQSIKLCDLIDNSRNILEHDPIFARGYMVEMRRLLTVLTQGDSRLYAIATRQCESTILRIHRQMGDEQWYQTLWQQYEAHLPLQTVLAHRHALTP</sequence>
<keyword evidence="2" id="KW-0378">Hydrolase</keyword>
<dbReference type="EMBL" id="LT615367">
    <property type="protein sequence ID" value="SLM61662.1"/>
    <property type="molecule type" value="Genomic_DNA"/>
</dbReference>
<dbReference type="InterPro" id="IPR003607">
    <property type="entry name" value="HD/PDEase_dom"/>
</dbReference>
<dbReference type="PANTHER" id="PTHR46246:SF1">
    <property type="entry name" value="GUANOSINE-3',5'-BIS(DIPHOSPHATE) 3'-PYROPHOSPHOHYDROLASE MESH1"/>
    <property type="match status" value="1"/>
</dbReference>